<feature type="region of interest" description="Disordered" evidence="1">
    <location>
        <begin position="100"/>
        <end position="136"/>
    </location>
</feature>
<evidence type="ECO:0000313" key="2">
    <source>
        <dbReference type="EMBL" id="KAJ1209210.1"/>
    </source>
</evidence>
<reference evidence="2" key="1">
    <citation type="journal article" date="2022" name="bioRxiv">
        <title>Sequencing and chromosome-scale assembly of the giantPleurodeles waltlgenome.</title>
        <authorList>
            <person name="Brown T."/>
            <person name="Elewa A."/>
            <person name="Iarovenko S."/>
            <person name="Subramanian E."/>
            <person name="Araus A.J."/>
            <person name="Petzold A."/>
            <person name="Susuki M."/>
            <person name="Suzuki K.-i.T."/>
            <person name="Hayashi T."/>
            <person name="Toyoda A."/>
            <person name="Oliveira C."/>
            <person name="Osipova E."/>
            <person name="Leigh N.D."/>
            <person name="Simon A."/>
            <person name="Yun M.H."/>
        </authorList>
    </citation>
    <scope>NUCLEOTIDE SEQUENCE</scope>
    <source>
        <strain evidence="2">20211129_DDA</strain>
        <tissue evidence="2">Liver</tissue>
    </source>
</reference>
<proteinExistence type="predicted"/>
<feature type="compositionally biased region" description="Polar residues" evidence="1">
    <location>
        <begin position="74"/>
        <end position="85"/>
    </location>
</feature>
<name>A0AAV7W5E2_PLEWA</name>
<dbReference type="AlphaFoldDB" id="A0AAV7W5E2"/>
<keyword evidence="3" id="KW-1185">Reference proteome</keyword>
<dbReference type="EMBL" id="JANPWB010000002">
    <property type="protein sequence ID" value="KAJ1209210.1"/>
    <property type="molecule type" value="Genomic_DNA"/>
</dbReference>
<accession>A0AAV7W5E2</accession>
<protein>
    <submittedName>
        <fullName evidence="2">Uncharacterized protein</fullName>
    </submittedName>
</protein>
<organism evidence="2 3">
    <name type="scientific">Pleurodeles waltl</name>
    <name type="common">Iberian ribbed newt</name>
    <dbReference type="NCBI Taxonomy" id="8319"/>
    <lineage>
        <taxon>Eukaryota</taxon>
        <taxon>Metazoa</taxon>
        <taxon>Chordata</taxon>
        <taxon>Craniata</taxon>
        <taxon>Vertebrata</taxon>
        <taxon>Euteleostomi</taxon>
        <taxon>Amphibia</taxon>
        <taxon>Batrachia</taxon>
        <taxon>Caudata</taxon>
        <taxon>Salamandroidea</taxon>
        <taxon>Salamandridae</taxon>
        <taxon>Pleurodelinae</taxon>
        <taxon>Pleurodeles</taxon>
    </lineage>
</organism>
<sequence>MEQSIRVEPAPRGVKTKITWLYKEEVVAQGGGSCDIAPPGPELISASVSGHMSRCSDSTTSILGISPAGGLSDQAPQSGGRSTELTRPCAARRLELVATGIEHRRSLRRAGGTSGDPKEQSGSTDPREGAGVGRRA</sequence>
<feature type="compositionally biased region" description="Polar residues" evidence="1">
    <location>
        <begin position="48"/>
        <end position="63"/>
    </location>
</feature>
<evidence type="ECO:0000313" key="3">
    <source>
        <dbReference type="Proteomes" id="UP001066276"/>
    </source>
</evidence>
<gene>
    <name evidence="2" type="ORF">NDU88_004588</name>
</gene>
<evidence type="ECO:0000256" key="1">
    <source>
        <dbReference type="SAM" id="MobiDB-lite"/>
    </source>
</evidence>
<feature type="region of interest" description="Disordered" evidence="1">
    <location>
        <begin position="48"/>
        <end position="87"/>
    </location>
</feature>
<comment type="caution">
    <text evidence="2">The sequence shown here is derived from an EMBL/GenBank/DDBJ whole genome shotgun (WGS) entry which is preliminary data.</text>
</comment>
<dbReference type="Proteomes" id="UP001066276">
    <property type="component" value="Chromosome 1_2"/>
</dbReference>